<keyword evidence="9" id="KW-0809">Transit peptide</keyword>
<feature type="transmembrane region" description="Helical" evidence="14">
    <location>
        <begin position="915"/>
        <end position="932"/>
    </location>
</feature>
<name>K0SZ42_THAOC</name>
<feature type="compositionally biased region" description="Low complexity" evidence="13">
    <location>
        <begin position="197"/>
        <end position="225"/>
    </location>
</feature>
<keyword evidence="7 14" id="KW-0812">Transmembrane</keyword>
<reference evidence="15 16" key="1">
    <citation type="journal article" date="2012" name="Genome Biol.">
        <title>Genome and low-iron response of an oceanic diatom adapted to chronic iron limitation.</title>
        <authorList>
            <person name="Lommer M."/>
            <person name="Specht M."/>
            <person name="Roy A.S."/>
            <person name="Kraemer L."/>
            <person name="Andreson R."/>
            <person name="Gutowska M.A."/>
            <person name="Wolf J."/>
            <person name="Bergner S.V."/>
            <person name="Schilhabel M.B."/>
            <person name="Klostermeier U.C."/>
            <person name="Beiko R.G."/>
            <person name="Rosenstiel P."/>
            <person name="Hippler M."/>
            <person name="Laroche J."/>
        </authorList>
    </citation>
    <scope>NUCLEOTIDE SEQUENCE [LARGE SCALE GENOMIC DNA]</scope>
    <source>
        <strain evidence="15 16">CCMP1005</strain>
    </source>
</reference>
<dbReference type="OrthoDB" id="47355at2759"/>
<proteinExistence type="inferred from homology"/>
<accession>K0SZ42</accession>
<dbReference type="PANTHER" id="PTHR31412">
    <property type="entry name" value="ZINC METALLOPROTEASE EGY1"/>
    <property type="match status" value="1"/>
</dbReference>
<dbReference type="Proteomes" id="UP000266841">
    <property type="component" value="Unassembled WGS sequence"/>
</dbReference>
<feature type="transmembrane region" description="Helical" evidence="14">
    <location>
        <begin position="822"/>
        <end position="845"/>
    </location>
</feature>
<evidence type="ECO:0000256" key="1">
    <source>
        <dbReference type="ARBA" id="ARBA00004141"/>
    </source>
</evidence>
<keyword evidence="8" id="KW-0378">Hydrolase</keyword>
<feature type="transmembrane region" description="Helical" evidence="14">
    <location>
        <begin position="866"/>
        <end position="895"/>
    </location>
</feature>
<gene>
    <name evidence="15" type="ORF">THAOC_12809</name>
</gene>
<evidence type="ECO:0000256" key="10">
    <source>
        <dbReference type="ARBA" id="ARBA00022989"/>
    </source>
</evidence>
<comment type="subcellular location">
    <subcellularLocation>
        <location evidence="1">Membrane</location>
        <topology evidence="1">Multi-pass membrane protein</topology>
    </subcellularLocation>
    <subcellularLocation>
        <location evidence="2">Plastid</location>
        <location evidence="2">Chloroplast</location>
    </subcellularLocation>
</comment>
<feature type="compositionally biased region" description="Acidic residues" evidence="13">
    <location>
        <begin position="186"/>
        <end position="196"/>
    </location>
</feature>
<evidence type="ECO:0000256" key="5">
    <source>
        <dbReference type="ARBA" id="ARBA00022640"/>
    </source>
</evidence>
<protein>
    <submittedName>
        <fullName evidence="15">Uncharacterized protein</fullName>
    </submittedName>
</protein>
<evidence type="ECO:0000256" key="3">
    <source>
        <dbReference type="ARBA" id="ARBA00007931"/>
    </source>
</evidence>
<evidence type="ECO:0000256" key="7">
    <source>
        <dbReference type="ARBA" id="ARBA00022692"/>
    </source>
</evidence>
<organism evidence="15 16">
    <name type="scientific">Thalassiosira oceanica</name>
    <name type="common">Marine diatom</name>
    <dbReference type="NCBI Taxonomy" id="159749"/>
    <lineage>
        <taxon>Eukaryota</taxon>
        <taxon>Sar</taxon>
        <taxon>Stramenopiles</taxon>
        <taxon>Ochrophyta</taxon>
        <taxon>Bacillariophyta</taxon>
        <taxon>Coscinodiscophyceae</taxon>
        <taxon>Thalassiosirophycidae</taxon>
        <taxon>Thalassiosirales</taxon>
        <taxon>Thalassiosiraceae</taxon>
        <taxon>Thalassiosira</taxon>
    </lineage>
</organism>
<evidence type="ECO:0000313" key="15">
    <source>
        <dbReference type="EMBL" id="EJK66281.1"/>
    </source>
</evidence>
<keyword evidence="5" id="KW-0934">Plastid</keyword>
<feature type="region of interest" description="Disordered" evidence="13">
    <location>
        <begin position="182"/>
        <end position="250"/>
    </location>
</feature>
<evidence type="ECO:0000256" key="14">
    <source>
        <dbReference type="SAM" id="Phobius"/>
    </source>
</evidence>
<evidence type="ECO:0000256" key="11">
    <source>
        <dbReference type="ARBA" id="ARBA00023136"/>
    </source>
</evidence>
<dbReference type="GO" id="GO:0006508">
    <property type="term" value="P:proteolysis"/>
    <property type="evidence" value="ECO:0007669"/>
    <property type="project" value="UniProtKB-KW"/>
</dbReference>
<keyword evidence="11 14" id="KW-0472">Membrane</keyword>
<feature type="region of interest" description="Disordered" evidence="13">
    <location>
        <begin position="348"/>
        <end position="387"/>
    </location>
</feature>
<dbReference type="OMA" id="EENARAM"/>
<dbReference type="PANTHER" id="PTHR31412:SF0">
    <property type="entry name" value="ZINC METALLOPROTEASE EGY1, CHLOROPLASTIC-RELATED"/>
    <property type="match status" value="1"/>
</dbReference>
<keyword evidence="10 14" id="KW-1133">Transmembrane helix</keyword>
<sequence length="933" mass="101570">MGGRDAGPAQNYRTSTRQISTDESTLLGEELELHYILEFYRHVGNICSSPVQRPVEIRPLESSAVNHVVASREPACGCELVCSVDFSAVASLAPREKDLALSTVRLLRGCASGRGLTMVKHLSLVIVTSSALGGCDGFLPSSFRGRCHVLNPRPYYFTGAAAPQVGSSSNLGLFRDLLKRVRNGDPEGDDDEENGEVENAASDDCGDAGANAANEDVTASTSSSTTDEKVDDVDIDSPKPTAPSITEGNRDENVQLPFVVETYLNSLSVSPVEGSSINVQISKAEKLRSQARVVRLEAQKREVELTLEKIEKVNSRLDRLKTQEDVDPKDKKSLEEELSRLKSQLITDKKGRLQPASSSSTSRQPKFQPASSDSSLRGAGTDDRSAVLTKQELERRVQIYDESPEFMKVLVAKVIGYGVDDATSGSVDKLNSTEIVEKLWKDEVDYEKIITQMDFPNVSDEENARAMLERAYTKSNGDSEFTDEQIKAKVDELDELPGFVRGLYNKEMNDTEMAVKILEDERDSKNNKGGLFGLLNINDKGSGLFGERNETGNDQSDLSLMVESLFPTSTRKEDSAPDEKKVDAFLTDAVVPSKTFSPTSKPLPVVGGWIVRGENLCSSGDELIEKLDNEIAGDARLRDSISFFLIKDPFPDPEDQMQNPTDWPQVLFVTGPDVARDPQMVLRSFVSSLGIATAWYGAIYPFLINTKLFDKAEEAMTLADAGMIDIIHHFTEISTKNKQDLLDFAVAGPLTGLLGSLALLCYGLLLTSTSDANTLQYYPGLPLLILRQSSLGGGLVELFLGAGTLQVPSSLEGTQALSSTMIALHPFCIAGYFSLMVNALALVPAGRTDGGRISQALFGRSGSQAVTFASLAALAILGFTSSDLLLFYFAFIAFFQSELEIPQRNEVDDVEFSRVLVAGFAGFLMLLTLIPMQ</sequence>
<dbReference type="eggNOG" id="ENOG502QQ7R">
    <property type="taxonomic scope" value="Eukaryota"/>
</dbReference>
<evidence type="ECO:0000256" key="2">
    <source>
        <dbReference type="ARBA" id="ARBA00004229"/>
    </source>
</evidence>
<evidence type="ECO:0000313" key="16">
    <source>
        <dbReference type="Proteomes" id="UP000266841"/>
    </source>
</evidence>
<keyword evidence="12" id="KW-0175">Coiled coil</keyword>
<comment type="caution">
    <text evidence="15">The sequence shown here is derived from an EMBL/GenBank/DDBJ whole genome shotgun (WGS) entry which is preliminary data.</text>
</comment>
<dbReference type="AlphaFoldDB" id="K0SZ42"/>
<comment type="similarity">
    <text evidence="3">Belongs to the peptidase M50B family.</text>
</comment>
<dbReference type="InterPro" id="IPR044838">
    <property type="entry name" value="EGY1-like"/>
</dbReference>
<keyword evidence="4" id="KW-0150">Chloroplast</keyword>
<dbReference type="EMBL" id="AGNL01015116">
    <property type="protein sequence ID" value="EJK66281.1"/>
    <property type="molecule type" value="Genomic_DNA"/>
</dbReference>
<dbReference type="GO" id="GO:0008233">
    <property type="term" value="F:peptidase activity"/>
    <property type="evidence" value="ECO:0007669"/>
    <property type="project" value="UniProtKB-KW"/>
</dbReference>
<keyword evidence="6" id="KW-0645">Protease</keyword>
<dbReference type="GO" id="GO:0016020">
    <property type="term" value="C:membrane"/>
    <property type="evidence" value="ECO:0007669"/>
    <property type="project" value="UniProtKB-SubCell"/>
</dbReference>
<evidence type="ECO:0000256" key="9">
    <source>
        <dbReference type="ARBA" id="ARBA00022946"/>
    </source>
</evidence>
<evidence type="ECO:0000256" key="12">
    <source>
        <dbReference type="SAM" id="Coils"/>
    </source>
</evidence>
<evidence type="ECO:0000256" key="4">
    <source>
        <dbReference type="ARBA" id="ARBA00022528"/>
    </source>
</evidence>
<evidence type="ECO:0000256" key="8">
    <source>
        <dbReference type="ARBA" id="ARBA00022801"/>
    </source>
</evidence>
<evidence type="ECO:0000256" key="13">
    <source>
        <dbReference type="SAM" id="MobiDB-lite"/>
    </source>
</evidence>
<keyword evidence="16" id="KW-1185">Reference proteome</keyword>
<feature type="transmembrane region" description="Helical" evidence="14">
    <location>
        <begin position="744"/>
        <end position="765"/>
    </location>
</feature>
<evidence type="ECO:0000256" key="6">
    <source>
        <dbReference type="ARBA" id="ARBA00022670"/>
    </source>
</evidence>
<feature type="coiled-coil region" evidence="12">
    <location>
        <begin position="293"/>
        <end position="323"/>
    </location>
</feature>
<feature type="compositionally biased region" description="Polar residues" evidence="13">
    <location>
        <begin position="355"/>
        <end position="375"/>
    </location>
</feature>
<dbReference type="GO" id="GO:0009507">
    <property type="term" value="C:chloroplast"/>
    <property type="evidence" value="ECO:0007669"/>
    <property type="project" value="UniProtKB-SubCell"/>
</dbReference>